<evidence type="ECO:0000256" key="1">
    <source>
        <dbReference type="ARBA" id="ARBA00001971"/>
    </source>
</evidence>
<proteinExistence type="inferred from homology"/>
<comment type="similarity">
    <text evidence="3">Belongs to the cytochrome P450 family.</text>
</comment>
<evidence type="ECO:0000256" key="8">
    <source>
        <dbReference type="ARBA" id="ARBA00023002"/>
    </source>
</evidence>
<evidence type="ECO:0000256" key="2">
    <source>
        <dbReference type="ARBA" id="ARBA00004167"/>
    </source>
</evidence>
<evidence type="ECO:0000256" key="11">
    <source>
        <dbReference type="ARBA" id="ARBA00023136"/>
    </source>
</evidence>
<reference evidence="12" key="1">
    <citation type="submission" date="2019-09" db="EMBL/GenBank/DDBJ databases">
        <title>Draft genome information of white flower Hibiscus syriacus.</title>
        <authorList>
            <person name="Kim Y.-M."/>
        </authorList>
    </citation>
    <scope>NUCLEOTIDE SEQUENCE [LARGE SCALE GENOMIC DNA]</scope>
    <source>
        <strain evidence="12">YM2019G1</strain>
    </source>
</reference>
<dbReference type="PANTHER" id="PTHR47944">
    <property type="entry name" value="CYTOCHROME P450 98A9"/>
    <property type="match status" value="1"/>
</dbReference>
<dbReference type="GO" id="GO:0016705">
    <property type="term" value="F:oxidoreductase activity, acting on paired donors, with incorporation or reduction of molecular oxygen"/>
    <property type="evidence" value="ECO:0007669"/>
    <property type="project" value="InterPro"/>
</dbReference>
<dbReference type="GO" id="GO:0005506">
    <property type="term" value="F:iron ion binding"/>
    <property type="evidence" value="ECO:0007669"/>
    <property type="project" value="InterPro"/>
</dbReference>
<keyword evidence="7" id="KW-1133">Transmembrane helix</keyword>
<dbReference type="InterPro" id="IPR036396">
    <property type="entry name" value="Cyt_P450_sf"/>
</dbReference>
<dbReference type="GO" id="GO:0004497">
    <property type="term" value="F:monooxygenase activity"/>
    <property type="evidence" value="ECO:0007669"/>
    <property type="project" value="UniProtKB-KW"/>
</dbReference>
<dbReference type="SUPFAM" id="SSF48264">
    <property type="entry name" value="Cytochrome P450"/>
    <property type="match status" value="1"/>
</dbReference>
<dbReference type="PRINTS" id="PR00385">
    <property type="entry name" value="P450"/>
</dbReference>
<dbReference type="EMBL" id="VEPZ02000921">
    <property type="protein sequence ID" value="KAE8711046.1"/>
    <property type="molecule type" value="Genomic_DNA"/>
</dbReference>
<sequence>MQDMITAGMDTTAISVEWAMAEVVRNPRVQQKAQEELDCVIGFERVMSETDFSNLPYLQSVAKEALRLHPPTPLMLPHRANGNVKIGGYDIPKGSNVHVNEGGCSPVHNSGSTWSPPCWVTYCTIFVGHQPRDSRLRKLTCLKNPGLVAYMRTPLKGIATPRLPSSLNS</sequence>
<keyword evidence="13" id="KW-1185">Reference proteome</keyword>
<evidence type="ECO:0000313" key="13">
    <source>
        <dbReference type="Proteomes" id="UP000436088"/>
    </source>
</evidence>
<keyword evidence="9" id="KW-0408">Iron</keyword>
<dbReference type="AlphaFoldDB" id="A0A6A3B2U0"/>
<dbReference type="Proteomes" id="UP000436088">
    <property type="component" value="Unassembled WGS sequence"/>
</dbReference>
<dbReference type="InterPro" id="IPR002401">
    <property type="entry name" value="Cyt_P450_E_grp-I"/>
</dbReference>
<keyword evidence="8" id="KW-0560">Oxidoreductase</keyword>
<name>A0A6A3B2U0_HIBSY</name>
<keyword evidence="11" id="KW-0472">Membrane</keyword>
<evidence type="ECO:0000256" key="5">
    <source>
        <dbReference type="ARBA" id="ARBA00022692"/>
    </source>
</evidence>
<comment type="subcellular location">
    <subcellularLocation>
        <location evidence="2">Membrane</location>
        <topology evidence="2">Single-pass membrane protein</topology>
    </subcellularLocation>
</comment>
<accession>A0A6A3B2U0</accession>
<dbReference type="PANTHER" id="PTHR47944:SF10">
    <property type="entry name" value="CYTOCHROME P450 98A9"/>
    <property type="match status" value="1"/>
</dbReference>
<gene>
    <name evidence="12" type="ORF">F3Y22_tig00110303pilonHSYRG00057</name>
</gene>
<keyword evidence="6" id="KW-0479">Metal-binding</keyword>
<protein>
    <submittedName>
        <fullName evidence="12">Cytochrome P450 98A2</fullName>
    </submittedName>
</protein>
<keyword evidence="4" id="KW-0349">Heme</keyword>
<comment type="cofactor">
    <cofactor evidence="1">
        <name>heme</name>
        <dbReference type="ChEBI" id="CHEBI:30413"/>
    </cofactor>
</comment>
<dbReference type="PRINTS" id="PR00463">
    <property type="entry name" value="EP450I"/>
</dbReference>
<evidence type="ECO:0000256" key="4">
    <source>
        <dbReference type="ARBA" id="ARBA00022617"/>
    </source>
</evidence>
<evidence type="ECO:0000256" key="10">
    <source>
        <dbReference type="ARBA" id="ARBA00023033"/>
    </source>
</evidence>
<evidence type="ECO:0000256" key="7">
    <source>
        <dbReference type="ARBA" id="ARBA00022989"/>
    </source>
</evidence>
<evidence type="ECO:0000256" key="9">
    <source>
        <dbReference type="ARBA" id="ARBA00023004"/>
    </source>
</evidence>
<dbReference type="InterPro" id="IPR001128">
    <property type="entry name" value="Cyt_P450"/>
</dbReference>
<comment type="caution">
    <text evidence="12">The sequence shown here is derived from an EMBL/GenBank/DDBJ whole genome shotgun (WGS) entry which is preliminary data.</text>
</comment>
<evidence type="ECO:0000313" key="12">
    <source>
        <dbReference type="EMBL" id="KAE8711046.1"/>
    </source>
</evidence>
<evidence type="ECO:0000256" key="3">
    <source>
        <dbReference type="ARBA" id="ARBA00010617"/>
    </source>
</evidence>
<dbReference type="GO" id="GO:0020037">
    <property type="term" value="F:heme binding"/>
    <property type="evidence" value="ECO:0007669"/>
    <property type="project" value="InterPro"/>
</dbReference>
<dbReference type="GO" id="GO:0016020">
    <property type="term" value="C:membrane"/>
    <property type="evidence" value="ECO:0007669"/>
    <property type="project" value="UniProtKB-SubCell"/>
</dbReference>
<keyword evidence="5" id="KW-0812">Transmembrane</keyword>
<dbReference type="Gene3D" id="1.10.630.10">
    <property type="entry name" value="Cytochrome P450"/>
    <property type="match status" value="1"/>
</dbReference>
<organism evidence="12 13">
    <name type="scientific">Hibiscus syriacus</name>
    <name type="common">Rose of Sharon</name>
    <dbReference type="NCBI Taxonomy" id="106335"/>
    <lineage>
        <taxon>Eukaryota</taxon>
        <taxon>Viridiplantae</taxon>
        <taxon>Streptophyta</taxon>
        <taxon>Embryophyta</taxon>
        <taxon>Tracheophyta</taxon>
        <taxon>Spermatophyta</taxon>
        <taxon>Magnoliopsida</taxon>
        <taxon>eudicotyledons</taxon>
        <taxon>Gunneridae</taxon>
        <taxon>Pentapetalae</taxon>
        <taxon>rosids</taxon>
        <taxon>malvids</taxon>
        <taxon>Malvales</taxon>
        <taxon>Malvaceae</taxon>
        <taxon>Malvoideae</taxon>
        <taxon>Hibiscus</taxon>
    </lineage>
</organism>
<keyword evidence="10" id="KW-0503">Monooxygenase</keyword>
<evidence type="ECO:0000256" key="6">
    <source>
        <dbReference type="ARBA" id="ARBA00022723"/>
    </source>
</evidence>
<dbReference type="Pfam" id="PF00067">
    <property type="entry name" value="p450"/>
    <property type="match status" value="1"/>
</dbReference>